<dbReference type="EMBL" id="BQNB010012611">
    <property type="protein sequence ID" value="GJT05734.1"/>
    <property type="molecule type" value="Genomic_DNA"/>
</dbReference>
<accession>A0ABQ5AUQ8</accession>
<reference evidence="1" key="2">
    <citation type="submission" date="2022-01" db="EMBL/GenBank/DDBJ databases">
        <authorList>
            <person name="Yamashiro T."/>
            <person name="Shiraishi A."/>
            <person name="Satake H."/>
            <person name="Nakayama K."/>
        </authorList>
    </citation>
    <scope>NUCLEOTIDE SEQUENCE</scope>
</reference>
<evidence type="ECO:0000313" key="2">
    <source>
        <dbReference type="Proteomes" id="UP001151760"/>
    </source>
</evidence>
<organism evidence="1 2">
    <name type="scientific">Tanacetum coccineum</name>
    <dbReference type="NCBI Taxonomy" id="301880"/>
    <lineage>
        <taxon>Eukaryota</taxon>
        <taxon>Viridiplantae</taxon>
        <taxon>Streptophyta</taxon>
        <taxon>Embryophyta</taxon>
        <taxon>Tracheophyta</taxon>
        <taxon>Spermatophyta</taxon>
        <taxon>Magnoliopsida</taxon>
        <taxon>eudicotyledons</taxon>
        <taxon>Gunneridae</taxon>
        <taxon>Pentapetalae</taxon>
        <taxon>asterids</taxon>
        <taxon>campanulids</taxon>
        <taxon>Asterales</taxon>
        <taxon>Asteraceae</taxon>
        <taxon>Asteroideae</taxon>
        <taxon>Anthemideae</taxon>
        <taxon>Anthemidinae</taxon>
        <taxon>Tanacetum</taxon>
    </lineage>
</organism>
<protein>
    <submittedName>
        <fullName evidence="1">Uncharacterized protein</fullName>
    </submittedName>
</protein>
<dbReference type="PANTHER" id="PTHR10663:SF312">
    <property type="entry name" value="BREFELDIN A-INHIBITED GUANINE NUCLEOTIDE-EXCHANGE PROTEIN 5"/>
    <property type="match status" value="1"/>
</dbReference>
<comment type="caution">
    <text evidence="1">The sequence shown here is derived from an EMBL/GenBank/DDBJ whole genome shotgun (WGS) entry which is preliminary data.</text>
</comment>
<reference evidence="1" key="1">
    <citation type="journal article" date="2022" name="Int. J. Mol. Sci.">
        <title>Draft Genome of Tanacetum Coccineum: Genomic Comparison of Closely Related Tanacetum-Family Plants.</title>
        <authorList>
            <person name="Yamashiro T."/>
            <person name="Shiraishi A."/>
            <person name="Nakayama K."/>
            <person name="Satake H."/>
        </authorList>
    </citation>
    <scope>NUCLEOTIDE SEQUENCE</scope>
</reference>
<sequence>MKPPNPSPQQLMKKIRFLSQITQVLRVVNNVDEANSEVGKQNFMELHALWIKIASAREVVMGALLRVILKRLAFSSEVSELLEPLYQPLLSSTKAREGSSGDENVQKNGTFLKELHNLAVGTDIQDVSPFVLQGLELVLNKAVKLEDGGKTAREFEQDIMTIGQRDALLVFRTLCKMGMKEDNYETTMKTRIPSLELLQYATRIFVVLLLRFSENLKVEIGIFFPLVVLRSLDGSDYPLNLKLSVTTQSRISLGTQNVDPNSVNATQIVSVKGSSLQCLVSVMKSLVDWEKLRRESKQNEEQKLRKILQVQNLKETLRKSKLISLPWKQQYLYGH</sequence>
<dbReference type="PANTHER" id="PTHR10663">
    <property type="entry name" value="GUANYL-NUCLEOTIDE EXCHANGE FACTOR"/>
    <property type="match status" value="1"/>
</dbReference>
<gene>
    <name evidence="1" type="ORF">Tco_0840196</name>
</gene>
<name>A0ABQ5AUQ8_9ASTR</name>
<dbReference type="Proteomes" id="UP001151760">
    <property type="component" value="Unassembled WGS sequence"/>
</dbReference>
<keyword evidence="2" id="KW-1185">Reference proteome</keyword>
<proteinExistence type="predicted"/>
<evidence type="ECO:0000313" key="1">
    <source>
        <dbReference type="EMBL" id="GJT05734.1"/>
    </source>
</evidence>